<proteinExistence type="predicted"/>
<evidence type="ECO:0000313" key="2">
    <source>
        <dbReference type="EMBL" id="GFR60015.1"/>
    </source>
</evidence>
<dbReference type="AlphaFoldDB" id="A0AAV4EH71"/>
<dbReference type="Proteomes" id="UP000762676">
    <property type="component" value="Unassembled WGS sequence"/>
</dbReference>
<evidence type="ECO:0000256" key="1">
    <source>
        <dbReference type="SAM" id="MobiDB-lite"/>
    </source>
</evidence>
<protein>
    <submittedName>
        <fullName evidence="2">Uncharacterized protein</fullName>
    </submittedName>
</protein>
<sequence>MSLDWVTSGETETRRDTHTRLDYYLVIQGRNRIRQTLLLYLARAYGKFLGWESGWLQRKYVEQASLVFLKSLAVECGSLEGGFAGSLCKVARFCLNSQPPVDLEVEPGSYTCSIFERTIEMSERIMQREGHTEIRGSEGHTEIRGSEGDTKIRGSEGDTEIRGSEGDTEIRGGDPLRDMK</sequence>
<organism evidence="2 3">
    <name type="scientific">Elysia marginata</name>
    <dbReference type="NCBI Taxonomy" id="1093978"/>
    <lineage>
        <taxon>Eukaryota</taxon>
        <taxon>Metazoa</taxon>
        <taxon>Spiralia</taxon>
        <taxon>Lophotrochozoa</taxon>
        <taxon>Mollusca</taxon>
        <taxon>Gastropoda</taxon>
        <taxon>Heterobranchia</taxon>
        <taxon>Euthyneura</taxon>
        <taxon>Panpulmonata</taxon>
        <taxon>Sacoglossa</taxon>
        <taxon>Placobranchoidea</taxon>
        <taxon>Plakobranchidae</taxon>
        <taxon>Elysia</taxon>
    </lineage>
</organism>
<feature type="region of interest" description="Disordered" evidence="1">
    <location>
        <begin position="129"/>
        <end position="180"/>
    </location>
</feature>
<dbReference type="InterPro" id="IPR011049">
    <property type="entry name" value="Serralysin-like_metalloprot_C"/>
</dbReference>
<accession>A0AAV4EH71</accession>
<comment type="caution">
    <text evidence="2">The sequence shown here is derived from an EMBL/GenBank/DDBJ whole genome shotgun (WGS) entry which is preliminary data.</text>
</comment>
<dbReference type="SUPFAM" id="SSF51120">
    <property type="entry name" value="beta-Roll"/>
    <property type="match status" value="1"/>
</dbReference>
<keyword evidence="3" id="KW-1185">Reference proteome</keyword>
<evidence type="ECO:0000313" key="3">
    <source>
        <dbReference type="Proteomes" id="UP000762676"/>
    </source>
</evidence>
<gene>
    <name evidence="2" type="ORF">ElyMa_005397900</name>
</gene>
<dbReference type="EMBL" id="BMAT01010751">
    <property type="protein sequence ID" value="GFR60015.1"/>
    <property type="molecule type" value="Genomic_DNA"/>
</dbReference>
<name>A0AAV4EH71_9GAST</name>
<reference evidence="2 3" key="1">
    <citation type="journal article" date="2021" name="Elife">
        <title>Chloroplast acquisition without the gene transfer in kleptoplastic sea slugs, Plakobranchus ocellatus.</title>
        <authorList>
            <person name="Maeda T."/>
            <person name="Takahashi S."/>
            <person name="Yoshida T."/>
            <person name="Shimamura S."/>
            <person name="Takaki Y."/>
            <person name="Nagai Y."/>
            <person name="Toyoda A."/>
            <person name="Suzuki Y."/>
            <person name="Arimoto A."/>
            <person name="Ishii H."/>
            <person name="Satoh N."/>
            <person name="Nishiyama T."/>
            <person name="Hasebe M."/>
            <person name="Maruyama T."/>
            <person name="Minagawa J."/>
            <person name="Obokata J."/>
            <person name="Shigenobu S."/>
        </authorList>
    </citation>
    <scope>NUCLEOTIDE SEQUENCE [LARGE SCALE GENOMIC DNA]</scope>
</reference>